<keyword evidence="1" id="KW-1185">Reference proteome</keyword>
<dbReference type="Proteomes" id="UP000887540">
    <property type="component" value="Unplaced"/>
</dbReference>
<dbReference type="WBParaSite" id="ACRNAN_scaffold3410.g21542.t1">
    <property type="protein sequence ID" value="ACRNAN_scaffold3410.g21542.t1"/>
    <property type="gene ID" value="ACRNAN_scaffold3410.g21542"/>
</dbReference>
<organism evidence="1 2">
    <name type="scientific">Acrobeloides nanus</name>
    <dbReference type="NCBI Taxonomy" id="290746"/>
    <lineage>
        <taxon>Eukaryota</taxon>
        <taxon>Metazoa</taxon>
        <taxon>Ecdysozoa</taxon>
        <taxon>Nematoda</taxon>
        <taxon>Chromadorea</taxon>
        <taxon>Rhabditida</taxon>
        <taxon>Tylenchina</taxon>
        <taxon>Cephalobomorpha</taxon>
        <taxon>Cephaloboidea</taxon>
        <taxon>Cephalobidae</taxon>
        <taxon>Acrobeloides</taxon>
    </lineage>
</organism>
<evidence type="ECO:0000313" key="2">
    <source>
        <dbReference type="WBParaSite" id="ACRNAN_scaffold3410.g21542.t1"/>
    </source>
</evidence>
<dbReference type="Pfam" id="PF13896">
    <property type="entry name" value="Glyco_transf_49"/>
    <property type="match status" value="1"/>
</dbReference>
<evidence type="ECO:0000313" key="1">
    <source>
        <dbReference type="Proteomes" id="UP000887540"/>
    </source>
</evidence>
<proteinExistence type="predicted"/>
<name>A0A914DRZ3_9BILA</name>
<reference evidence="2" key="1">
    <citation type="submission" date="2022-11" db="UniProtKB">
        <authorList>
            <consortium name="WormBaseParasite"/>
        </authorList>
    </citation>
    <scope>IDENTIFICATION</scope>
</reference>
<protein>
    <submittedName>
        <fullName evidence="2">Glycosyltransferase family 92 protein</fullName>
    </submittedName>
</protein>
<dbReference type="PANTHER" id="PTHR47411:SF3">
    <property type="entry name" value="I-BETA-1,3-N-ACETYLGLUCOSAMINYLTRANSFERASE"/>
    <property type="match status" value="1"/>
</dbReference>
<sequence>MRNAARRGAGTNLHIVADSENIFSKNFAKKARNVTQKLFNEWNDTVLVYRRFEVDKKLWPQPLELQQLQSALKENRSNYFHALIYGRGHLIPNVWGWMNFSLENEIVVADSIKYVNGAWEPQFIMRSTDPYHYEDIITRHYDHQVLVNELCRAGYKFRVLSHVYNIHSGIKQKYSDYEVVMMHLAKLQAVKYDEIATSYRTNLVRCHRTASYHRTTACGDFIVPLR</sequence>
<accession>A0A914DRZ3</accession>
<dbReference type="PANTHER" id="PTHR47411">
    <property type="entry name" value="B3GNT1, BETA-1,3-N-ACETYLGUCOSAMINYLTRANSFERASE 1, HOMOLOG"/>
    <property type="match status" value="1"/>
</dbReference>
<dbReference type="AlphaFoldDB" id="A0A914DRZ3"/>